<dbReference type="NCBIfam" id="TIGR01892">
    <property type="entry name" value="AcOrn-deacetyl"/>
    <property type="match status" value="1"/>
</dbReference>
<dbReference type="GO" id="GO:0008777">
    <property type="term" value="F:acetylornithine deacetylase activity"/>
    <property type="evidence" value="ECO:0007669"/>
    <property type="project" value="UniProtKB-EC"/>
</dbReference>
<comment type="similarity">
    <text evidence="2">Belongs to the peptidase M20A family. ArgE subfamily.</text>
</comment>
<sequence length="388" mass="41429">MAHAAPHLSPIEMTAKLVSFDTVSARSNLPLIDFVADYLAAHGVESIRLPNAEGDKAALYATIGPKDRGGVCLSGHVDVVPVEGQDWTSPPFAATARDGRLYGRGTCDMKGFVATALALVPEFLAAGLRTPLHLCFSYDEEVTCYGSLDAIRRFGRDLPMPIACIVGEPTQMRVVDAQKSLASYVTSIVGRPAHSSMPALGANALHAAALIIAEIDRIADELRERGDPSGRFDPPYSTTQAGLIKSGEAVNIVPERASIVWEVRGVPALPLDEVPERIRRYGREVVEPRLRRTAPEASVVTELGVVVPDLAPDPGSAAQTLALRLVGQNRTFAVAYGTEAGHFQKGGVPTVICGPGSIEQAHRADEWIALSEIEACAGFLRRLADTLR</sequence>
<evidence type="ECO:0000256" key="7">
    <source>
        <dbReference type="ARBA" id="ARBA00022801"/>
    </source>
</evidence>
<dbReference type="SUPFAM" id="SSF55031">
    <property type="entry name" value="Bacterial exopeptidase dimerisation domain"/>
    <property type="match status" value="1"/>
</dbReference>
<gene>
    <name evidence="11" type="ORF">QO011_005792</name>
</gene>
<keyword evidence="4" id="KW-0055">Arginine biosynthesis</keyword>
<reference evidence="11 12" key="1">
    <citation type="submission" date="2023-07" db="EMBL/GenBank/DDBJ databases">
        <title>Genomic Encyclopedia of Type Strains, Phase IV (KMG-IV): sequencing the most valuable type-strain genomes for metagenomic binning, comparative biology and taxonomic classification.</title>
        <authorList>
            <person name="Goeker M."/>
        </authorList>
    </citation>
    <scope>NUCLEOTIDE SEQUENCE [LARGE SCALE GENOMIC DNA]</scope>
    <source>
        <strain evidence="11 12">DSM 19619</strain>
    </source>
</reference>
<evidence type="ECO:0000313" key="12">
    <source>
        <dbReference type="Proteomes" id="UP001242480"/>
    </source>
</evidence>
<keyword evidence="7 11" id="KW-0378">Hydrolase</keyword>
<dbReference type="Proteomes" id="UP001242480">
    <property type="component" value="Unassembled WGS sequence"/>
</dbReference>
<evidence type="ECO:0000259" key="10">
    <source>
        <dbReference type="Pfam" id="PF07687"/>
    </source>
</evidence>
<evidence type="ECO:0000256" key="2">
    <source>
        <dbReference type="ARBA" id="ARBA00005691"/>
    </source>
</evidence>
<organism evidence="11 12">
    <name type="scientific">Labrys wisconsinensis</name>
    <dbReference type="NCBI Taxonomy" id="425677"/>
    <lineage>
        <taxon>Bacteria</taxon>
        <taxon>Pseudomonadati</taxon>
        <taxon>Pseudomonadota</taxon>
        <taxon>Alphaproteobacteria</taxon>
        <taxon>Hyphomicrobiales</taxon>
        <taxon>Xanthobacteraceae</taxon>
        <taxon>Labrys</taxon>
    </lineage>
</organism>
<comment type="cofactor">
    <cofactor evidence="1">
        <name>Zn(2+)</name>
        <dbReference type="ChEBI" id="CHEBI:29105"/>
    </cofactor>
</comment>
<evidence type="ECO:0000256" key="9">
    <source>
        <dbReference type="ARBA" id="ARBA00023285"/>
    </source>
</evidence>
<dbReference type="Pfam" id="PF01546">
    <property type="entry name" value="Peptidase_M20"/>
    <property type="match status" value="1"/>
</dbReference>
<protein>
    <submittedName>
        <fullName evidence="11">Acetylornithine deacetylase</fullName>
        <ecNumber evidence="11">3.5.1.16</ecNumber>
    </submittedName>
</protein>
<dbReference type="Gene3D" id="3.40.630.10">
    <property type="entry name" value="Zn peptidases"/>
    <property type="match status" value="1"/>
</dbReference>
<keyword evidence="5" id="KW-0028">Amino-acid biosynthesis</keyword>
<evidence type="ECO:0000256" key="4">
    <source>
        <dbReference type="ARBA" id="ARBA00022571"/>
    </source>
</evidence>
<name>A0ABU0JEQ1_9HYPH</name>
<dbReference type="PANTHER" id="PTHR43808:SF31">
    <property type="entry name" value="N-ACETYL-L-CITRULLINE DEACETYLASE"/>
    <property type="match status" value="1"/>
</dbReference>
<proteinExistence type="inferred from homology"/>
<evidence type="ECO:0000256" key="3">
    <source>
        <dbReference type="ARBA" id="ARBA00022490"/>
    </source>
</evidence>
<evidence type="ECO:0000256" key="5">
    <source>
        <dbReference type="ARBA" id="ARBA00022605"/>
    </source>
</evidence>
<dbReference type="SUPFAM" id="SSF53187">
    <property type="entry name" value="Zn-dependent exopeptidases"/>
    <property type="match status" value="1"/>
</dbReference>
<evidence type="ECO:0000313" key="11">
    <source>
        <dbReference type="EMBL" id="MDQ0472762.1"/>
    </source>
</evidence>
<accession>A0ABU0JEQ1</accession>
<evidence type="ECO:0000256" key="8">
    <source>
        <dbReference type="ARBA" id="ARBA00022833"/>
    </source>
</evidence>
<dbReference type="InterPro" id="IPR010169">
    <property type="entry name" value="AcOrn-deacetyl"/>
</dbReference>
<dbReference type="InterPro" id="IPR011650">
    <property type="entry name" value="Peptidase_M20_dimer"/>
</dbReference>
<dbReference type="InterPro" id="IPR001261">
    <property type="entry name" value="ArgE/DapE_CS"/>
</dbReference>
<keyword evidence="9" id="KW-0170">Cobalt</keyword>
<feature type="domain" description="Peptidase M20 dimerisation" evidence="10">
    <location>
        <begin position="177"/>
        <end position="281"/>
    </location>
</feature>
<keyword evidence="8" id="KW-0862">Zinc</keyword>
<dbReference type="PANTHER" id="PTHR43808">
    <property type="entry name" value="ACETYLORNITHINE DEACETYLASE"/>
    <property type="match status" value="1"/>
</dbReference>
<keyword evidence="3" id="KW-0963">Cytoplasm</keyword>
<dbReference type="EC" id="3.5.1.16" evidence="11"/>
<dbReference type="InterPro" id="IPR050072">
    <property type="entry name" value="Peptidase_M20A"/>
</dbReference>
<dbReference type="EMBL" id="JAUSVX010000013">
    <property type="protein sequence ID" value="MDQ0472762.1"/>
    <property type="molecule type" value="Genomic_DNA"/>
</dbReference>
<dbReference type="PROSITE" id="PS00759">
    <property type="entry name" value="ARGE_DAPE_CPG2_2"/>
    <property type="match status" value="1"/>
</dbReference>
<evidence type="ECO:0000256" key="1">
    <source>
        <dbReference type="ARBA" id="ARBA00001947"/>
    </source>
</evidence>
<comment type="caution">
    <text evidence="11">The sequence shown here is derived from an EMBL/GenBank/DDBJ whole genome shotgun (WGS) entry which is preliminary data.</text>
</comment>
<dbReference type="Pfam" id="PF07687">
    <property type="entry name" value="M20_dimer"/>
    <property type="match status" value="1"/>
</dbReference>
<keyword evidence="6" id="KW-0479">Metal-binding</keyword>
<dbReference type="InterPro" id="IPR036264">
    <property type="entry name" value="Bact_exopeptidase_dim_dom"/>
</dbReference>
<dbReference type="InterPro" id="IPR002933">
    <property type="entry name" value="Peptidase_M20"/>
</dbReference>
<evidence type="ECO:0000256" key="6">
    <source>
        <dbReference type="ARBA" id="ARBA00022723"/>
    </source>
</evidence>
<dbReference type="NCBIfam" id="NF005710">
    <property type="entry name" value="PRK07522.1"/>
    <property type="match status" value="1"/>
</dbReference>
<dbReference type="RefSeq" id="WP_307280036.1">
    <property type="nucleotide sequence ID" value="NZ_JAUSVX010000013.1"/>
</dbReference>
<keyword evidence="12" id="KW-1185">Reference proteome</keyword>
<dbReference type="CDD" id="cd03894">
    <property type="entry name" value="M20_ArgE"/>
    <property type="match status" value="1"/>
</dbReference>
<dbReference type="Gene3D" id="3.30.70.360">
    <property type="match status" value="1"/>
</dbReference>